<evidence type="ECO:0000313" key="1">
    <source>
        <dbReference type="EMBL" id="MPV35963.1"/>
    </source>
</evidence>
<gene>
    <name evidence="1" type="ORF">GB881_02680</name>
</gene>
<dbReference type="Gene3D" id="3.40.50.300">
    <property type="entry name" value="P-loop containing nucleotide triphosphate hydrolases"/>
    <property type="match status" value="1"/>
</dbReference>
<organism evidence="1 2">
    <name type="scientific">Georgenia subflava</name>
    <dbReference type="NCBI Taxonomy" id="1622177"/>
    <lineage>
        <taxon>Bacteria</taxon>
        <taxon>Bacillati</taxon>
        <taxon>Actinomycetota</taxon>
        <taxon>Actinomycetes</taxon>
        <taxon>Micrococcales</taxon>
        <taxon>Bogoriellaceae</taxon>
        <taxon>Georgenia</taxon>
    </lineage>
</organism>
<proteinExistence type="predicted"/>
<name>A0A6N7EFJ8_9MICO</name>
<dbReference type="SUPFAM" id="SSF52540">
    <property type="entry name" value="P-loop containing nucleoside triphosphate hydrolases"/>
    <property type="match status" value="1"/>
</dbReference>
<protein>
    <recommendedName>
        <fullName evidence="3">ParA family protein</fullName>
    </recommendedName>
</protein>
<dbReference type="Proteomes" id="UP000437709">
    <property type="component" value="Unassembled WGS sequence"/>
</dbReference>
<dbReference type="RefSeq" id="WP_152193254.1">
    <property type="nucleotide sequence ID" value="NZ_VUKD01000001.1"/>
</dbReference>
<evidence type="ECO:0008006" key="3">
    <source>
        <dbReference type="Google" id="ProtNLM"/>
    </source>
</evidence>
<reference evidence="1 2" key="1">
    <citation type="submission" date="2019-10" db="EMBL/GenBank/DDBJ databases">
        <title>Georgenia wutianyii sp. nov. and Georgenia yuyongxinii sp. nov. isolated from plateau pika (Ochotona curzoniae) in the Qinghai-Tibet plateau of China.</title>
        <authorList>
            <person name="Tian Z."/>
        </authorList>
    </citation>
    <scope>NUCLEOTIDE SEQUENCE [LARGE SCALE GENOMIC DNA]</scope>
    <source>
        <strain evidence="1 2">JCM 19765</strain>
    </source>
</reference>
<evidence type="ECO:0000313" key="2">
    <source>
        <dbReference type="Proteomes" id="UP000437709"/>
    </source>
</evidence>
<sequence>MAVITLCSAAGAPGVTTSTVGLAMCWPRPVLILEADPRGSSGLLAGFLGGMREYETGLVELALSPLDTSDALRDAVRPLTGDVSFVAGTRSHTQATGLNDLWGPLAEALADLEKTGTDVLIDAGPLGFPGSPEPLLTLVDLTLIVTRTHLPAVVAARSWTEAMRMSSPTWQQPGLLLVGEGQPYTAKEVTKVLDLPVVASITDDPDSAAVYHRAETPPRKFTTSPFIRSLHAGADAIGHMVTKRREDLLREVAP</sequence>
<dbReference type="EMBL" id="WHPC01000005">
    <property type="protein sequence ID" value="MPV35963.1"/>
    <property type="molecule type" value="Genomic_DNA"/>
</dbReference>
<comment type="caution">
    <text evidence="1">The sequence shown here is derived from an EMBL/GenBank/DDBJ whole genome shotgun (WGS) entry which is preliminary data.</text>
</comment>
<dbReference type="InterPro" id="IPR027417">
    <property type="entry name" value="P-loop_NTPase"/>
</dbReference>
<accession>A0A6N7EFJ8</accession>
<dbReference type="AlphaFoldDB" id="A0A6N7EFJ8"/>
<keyword evidence="2" id="KW-1185">Reference proteome</keyword>